<organism evidence="2 3">
    <name type="scientific">Triparma laevis f. longispina</name>
    <dbReference type="NCBI Taxonomy" id="1714387"/>
    <lineage>
        <taxon>Eukaryota</taxon>
        <taxon>Sar</taxon>
        <taxon>Stramenopiles</taxon>
        <taxon>Ochrophyta</taxon>
        <taxon>Bolidophyceae</taxon>
        <taxon>Parmales</taxon>
        <taxon>Triparmaceae</taxon>
        <taxon>Triparma</taxon>
    </lineage>
</organism>
<feature type="region of interest" description="Disordered" evidence="1">
    <location>
        <begin position="311"/>
        <end position="408"/>
    </location>
</feature>
<feature type="compositionally biased region" description="Basic residues" evidence="1">
    <location>
        <begin position="317"/>
        <end position="335"/>
    </location>
</feature>
<evidence type="ECO:0000313" key="2">
    <source>
        <dbReference type="EMBL" id="GMI17127.1"/>
    </source>
</evidence>
<protein>
    <submittedName>
        <fullName evidence="2">Uncharacterized protein</fullName>
    </submittedName>
</protein>
<comment type="caution">
    <text evidence="2">The sequence shown here is derived from an EMBL/GenBank/DDBJ whole genome shotgun (WGS) entry which is preliminary data.</text>
</comment>
<dbReference type="Proteomes" id="UP001165122">
    <property type="component" value="Unassembled WGS sequence"/>
</dbReference>
<keyword evidence="3" id="KW-1185">Reference proteome</keyword>
<evidence type="ECO:0000313" key="3">
    <source>
        <dbReference type="Proteomes" id="UP001165122"/>
    </source>
</evidence>
<feature type="compositionally biased region" description="Basic and acidic residues" evidence="1">
    <location>
        <begin position="68"/>
        <end position="79"/>
    </location>
</feature>
<feature type="compositionally biased region" description="Basic residues" evidence="1">
    <location>
        <begin position="49"/>
        <end position="61"/>
    </location>
</feature>
<reference evidence="3" key="1">
    <citation type="journal article" date="2023" name="Commun. Biol.">
        <title>Genome analysis of Parmales, the sister group of diatoms, reveals the evolutionary specialization of diatoms from phago-mixotrophs to photoautotrophs.</title>
        <authorList>
            <person name="Ban H."/>
            <person name="Sato S."/>
            <person name="Yoshikawa S."/>
            <person name="Yamada K."/>
            <person name="Nakamura Y."/>
            <person name="Ichinomiya M."/>
            <person name="Sato N."/>
            <person name="Blanc-Mathieu R."/>
            <person name="Endo H."/>
            <person name="Kuwata A."/>
            <person name="Ogata H."/>
        </authorList>
    </citation>
    <scope>NUCLEOTIDE SEQUENCE [LARGE SCALE GENOMIC DNA]</scope>
    <source>
        <strain evidence="3">NIES 3700</strain>
    </source>
</reference>
<dbReference type="OrthoDB" id="206433at2759"/>
<name>A0A9W7FRQ3_9STRA</name>
<gene>
    <name evidence="2" type="ORF">TrLO_g13532</name>
</gene>
<proteinExistence type="predicted"/>
<feature type="compositionally biased region" description="Low complexity" evidence="1">
    <location>
        <begin position="384"/>
        <end position="401"/>
    </location>
</feature>
<feature type="region of interest" description="Disordered" evidence="1">
    <location>
        <begin position="30"/>
        <end position="79"/>
    </location>
</feature>
<feature type="region of interest" description="Disordered" evidence="1">
    <location>
        <begin position="267"/>
        <end position="291"/>
    </location>
</feature>
<dbReference type="EMBL" id="BRXW01000276">
    <property type="protein sequence ID" value="GMI17127.1"/>
    <property type="molecule type" value="Genomic_DNA"/>
</dbReference>
<feature type="compositionally biased region" description="Acidic residues" evidence="1">
    <location>
        <begin position="267"/>
        <end position="280"/>
    </location>
</feature>
<accession>A0A9W7FRQ3</accession>
<evidence type="ECO:0000256" key="1">
    <source>
        <dbReference type="SAM" id="MobiDB-lite"/>
    </source>
</evidence>
<feature type="compositionally biased region" description="Basic and acidic residues" evidence="1">
    <location>
        <begin position="356"/>
        <end position="372"/>
    </location>
</feature>
<sequence>MPELDYDKMSDYEKMRFKRIARNEAYLEGLGLGKNGKSNPKMQEAIKTTKARKHKTRKSTPKHSVLPGEERRSSRVKKDTSDLVELSNEWDETKGGFRQSVRGQDEDEEGDVTYYQRTTVRSSTINIDVEEYTLTDEDKEKLKATCDENYLNKLAEFLTHHNACSPANVRTVMRQAKLLYDGDGVFYKWWPEKYSIFMKGIRITPLTDIVQVLLDAKAWENKYGSDKGNGWLLQHPLKKMLIFQQFCLNNPEFMTSDLKIGAWLEEDDAESAEEDNEEDIENRPVYQSQRADVEGNLTTLLENVGTYVSAAVSPSKASRKSPSKSPRKSPAKKSKNTPIKSPKKGELLPSFVVKQKNPEKKSARELLKEKVAAKKAANSTEVSTPAVKKVTPPAKKASTTTPKKKSVKEQLAAKAAAKKASTTTLKKKSAKEQLALNAAAKKASTSTPVGSFTSNQKVEVDWAGEMYDAKIQVYYPIGKGEHNVVESYDVVFEVDGTVGEVKGSFIKKAQ</sequence>
<dbReference type="AlphaFoldDB" id="A0A9W7FRQ3"/>